<dbReference type="InterPro" id="IPR003593">
    <property type="entry name" value="AAA+_ATPase"/>
</dbReference>
<evidence type="ECO:0000256" key="2">
    <source>
        <dbReference type="ARBA" id="ARBA00022505"/>
    </source>
</evidence>
<dbReference type="SUPFAM" id="SSF50331">
    <property type="entry name" value="MOP-like"/>
    <property type="match status" value="1"/>
</dbReference>
<evidence type="ECO:0000313" key="8">
    <source>
        <dbReference type="EMBL" id="RNL81605.1"/>
    </source>
</evidence>
<dbReference type="PROSITE" id="PS50893">
    <property type="entry name" value="ABC_TRANSPORTER_2"/>
    <property type="match status" value="1"/>
</dbReference>
<dbReference type="OrthoDB" id="7838608at2"/>
<dbReference type="GO" id="GO:0016887">
    <property type="term" value="F:ATP hydrolysis activity"/>
    <property type="evidence" value="ECO:0007669"/>
    <property type="project" value="InterPro"/>
</dbReference>
<keyword evidence="2 5" id="KW-0500">Molybdenum</keyword>
<dbReference type="GO" id="GO:0005524">
    <property type="term" value="F:ATP binding"/>
    <property type="evidence" value="ECO:0007669"/>
    <property type="project" value="UniProtKB-KW"/>
</dbReference>
<dbReference type="InterPro" id="IPR017871">
    <property type="entry name" value="ABC_transporter-like_CS"/>
</dbReference>
<dbReference type="Gene3D" id="2.40.50.100">
    <property type="match status" value="1"/>
</dbReference>
<dbReference type="InterPro" id="IPR050093">
    <property type="entry name" value="ABC_SmlMolc_Importer"/>
</dbReference>
<dbReference type="Gene3D" id="3.40.50.300">
    <property type="entry name" value="P-loop containing nucleotide triphosphate hydrolases"/>
    <property type="match status" value="1"/>
</dbReference>
<dbReference type="RefSeq" id="WP_123203356.1">
    <property type="nucleotide sequence ID" value="NZ_RJMB01000032.1"/>
</dbReference>
<dbReference type="Pfam" id="PF03459">
    <property type="entry name" value="TOBE"/>
    <property type="match status" value="1"/>
</dbReference>
<dbReference type="InterPro" id="IPR027417">
    <property type="entry name" value="P-loop_NTPase"/>
</dbReference>
<dbReference type="InterPro" id="IPR008995">
    <property type="entry name" value="Mo/tungstate-bd_C_term_dom"/>
</dbReference>
<protein>
    <submittedName>
        <fullName evidence="8">ABC transporter ATP-binding protein</fullName>
    </submittedName>
</protein>
<dbReference type="PROSITE" id="PS51866">
    <property type="entry name" value="MOP"/>
    <property type="match status" value="1"/>
</dbReference>
<dbReference type="PANTHER" id="PTHR42781:SF4">
    <property type="entry name" value="SPERMIDINE_PUTRESCINE IMPORT ATP-BINDING PROTEIN POTA"/>
    <property type="match status" value="1"/>
</dbReference>
<reference evidence="8 9" key="1">
    <citation type="submission" date="2018-11" db="EMBL/GenBank/DDBJ databases">
        <title>The genome draft of YIM 96095.</title>
        <authorList>
            <person name="Tang S.-K."/>
            <person name="Chunyu W.-X."/>
            <person name="Feng Y.-Z."/>
        </authorList>
    </citation>
    <scope>NUCLEOTIDE SEQUENCE [LARGE SCALE GENOMIC DNA]</scope>
    <source>
        <strain evidence="8 9">YIM 96095</strain>
    </source>
</reference>
<dbReference type="AlphaFoldDB" id="A0A3N0E187"/>
<dbReference type="SUPFAM" id="SSF52540">
    <property type="entry name" value="P-loop containing nucleoside triphosphate hydrolases"/>
    <property type="match status" value="1"/>
</dbReference>
<keyword evidence="9" id="KW-1185">Reference proteome</keyword>
<keyword evidence="1" id="KW-0813">Transport</keyword>
<dbReference type="EMBL" id="RJMB01000032">
    <property type="protein sequence ID" value="RNL81605.1"/>
    <property type="molecule type" value="Genomic_DNA"/>
</dbReference>
<dbReference type="SMART" id="SM00382">
    <property type="entry name" value="AAA"/>
    <property type="match status" value="1"/>
</dbReference>
<evidence type="ECO:0000256" key="1">
    <source>
        <dbReference type="ARBA" id="ARBA00022448"/>
    </source>
</evidence>
<sequence>MAATLNARVRRHILDVDLRVPLTADAPVTVLFGPSGSGKTTLLRCVAGLDQPDPTSHVELDGHPWSAHGRHVPTRRRRVGYLSQDHALFGHLSVAGNVGYGLHRLARRERAARVDEALGAAGATHLRDTPTRQLSGGEAQRVALARALAPRPRLLLLDEPLSALDSPTRTRLRTELRAILLRLGTPTVVVTHDRVEALALGDRIAVLVGGRLHQVDSVEHVFSRPATAQAAAAVDVENVIGGQVHELGDELVRVRVGPHLVTAVGERDLTPETPVLVCVRAEDIALETEPPGHAASPRNHLPATVTAVTPDGPLQRVDLDAGFPLVAFVTRHAREDLGLAPGRRVSAAIKAPAVHLIRRP</sequence>
<keyword evidence="4 8" id="KW-0067">ATP-binding</keyword>
<evidence type="ECO:0000259" key="7">
    <source>
        <dbReference type="PROSITE" id="PS51866"/>
    </source>
</evidence>
<evidence type="ECO:0000313" key="9">
    <source>
        <dbReference type="Proteomes" id="UP000269198"/>
    </source>
</evidence>
<evidence type="ECO:0000256" key="4">
    <source>
        <dbReference type="ARBA" id="ARBA00022840"/>
    </source>
</evidence>
<feature type="domain" description="ABC transporter" evidence="6">
    <location>
        <begin position="1"/>
        <end position="234"/>
    </location>
</feature>
<dbReference type="Pfam" id="PF00005">
    <property type="entry name" value="ABC_tran"/>
    <property type="match status" value="1"/>
</dbReference>
<evidence type="ECO:0000259" key="6">
    <source>
        <dbReference type="PROSITE" id="PS50893"/>
    </source>
</evidence>
<comment type="caution">
    <text evidence="8">The sequence shown here is derived from an EMBL/GenBank/DDBJ whole genome shotgun (WGS) entry which is preliminary data.</text>
</comment>
<evidence type="ECO:0000256" key="5">
    <source>
        <dbReference type="PROSITE-ProRule" id="PRU01213"/>
    </source>
</evidence>
<accession>A0A3N0E187</accession>
<organism evidence="8 9">
    <name type="scientific">Halostreptopolyspora alba</name>
    <dbReference type="NCBI Taxonomy" id="2487137"/>
    <lineage>
        <taxon>Bacteria</taxon>
        <taxon>Bacillati</taxon>
        <taxon>Actinomycetota</taxon>
        <taxon>Actinomycetes</taxon>
        <taxon>Streptosporangiales</taxon>
        <taxon>Nocardiopsidaceae</taxon>
        <taxon>Halostreptopolyspora</taxon>
    </lineage>
</organism>
<dbReference type="InterPro" id="IPR005116">
    <property type="entry name" value="Transp-assoc_OB_typ1"/>
</dbReference>
<name>A0A3N0E187_9ACTN</name>
<dbReference type="InterPro" id="IPR003439">
    <property type="entry name" value="ABC_transporter-like_ATP-bd"/>
</dbReference>
<dbReference type="PROSITE" id="PS00211">
    <property type="entry name" value="ABC_TRANSPORTER_1"/>
    <property type="match status" value="1"/>
</dbReference>
<gene>
    <name evidence="8" type="ORF">EFW17_22075</name>
</gene>
<proteinExistence type="predicted"/>
<dbReference type="PANTHER" id="PTHR42781">
    <property type="entry name" value="SPERMIDINE/PUTRESCINE IMPORT ATP-BINDING PROTEIN POTA"/>
    <property type="match status" value="1"/>
</dbReference>
<dbReference type="InterPro" id="IPR004606">
    <property type="entry name" value="Mop_domain"/>
</dbReference>
<feature type="domain" description="Mop" evidence="7">
    <location>
        <begin position="294"/>
        <end position="358"/>
    </location>
</feature>
<dbReference type="GO" id="GO:0015689">
    <property type="term" value="P:molybdate ion transport"/>
    <property type="evidence" value="ECO:0007669"/>
    <property type="project" value="InterPro"/>
</dbReference>
<dbReference type="Proteomes" id="UP000269198">
    <property type="component" value="Unassembled WGS sequence"/>
</dbReference>
<keyword evidence="3" id="KW-0547">Nucleotide-binding</keyword>
<evidence type="ECO:0000256" key="3">
    <source>
        <dbReference type="ARBA" id="ARBA00022741"/>
    </source>
</evidence>